<dbReference type="Gene3D" id="3.40.50.360">
    <property type="match status" value="1"/>
</dbReference>
<comment type="caution">
    <text evidence="2">The sequence shown here is derived from an EMBL/GenBank/DDBJ whole genome shotgun (WGS) entry which is preliminary data.</text>
</comment>
<accession>A0ABW9F514</accession>
<dbReference type="EC" id="1.-.-.-" evidence="2"/>
<dbReference type="InterPro" id="IPR050712">
    <property type="entry name" value="NAD(P)H-dep_reductase"/>
</dbReference>
<keyword evidence="2" id="KW-0560">Oxidoreductase</keyword>
<dbReference type="InterPro" id="IPR029039">
    <property type="entry name" value="Flavoprotein-like_sf"/>
</dbReference>
<dbReference type="PANTHER" id="PTHR30543:SF21">
    <property type="entry name" value="NAD(P)H-DEPENDENT FMN REDUCTASE LOT6"/>
    <property type="match status" value="1"/>
</dbReference>
<gene>
    <name evidence="2" type="ORF">ABGF40_02535</name>
</gene>
<dbReference type="GO" id="GO:0016491">
    <property type="term" value="F:oxidoreductase activity"/>
    <property type="evidence" value="ECO:0007669"/>
    <property type="project" value="UniProtKB-KW"/>
</dbReference>
<evidence type="ECO:0000259" key="1">
    <source>
        <dbReference type="Pfam" id="PF03358"/>
    </source>
</evidence>
<evidence type="ECO:0000313" key="2">
    <source>
        <dbReference type="EMBL" id="MFM1524542.1"/>
    </source>
</evidence>
<dbReference type="SUPFAM" id="SSF52218">
    <property type="entry name" value="Flavoproteins"/>
    <property type="match status" value="1"/>
</dbReference>
<name>A0ABW9F514_9FIRM</name>
<dbReference type="EMBL" id="JBFNFH010000004">
    <property type="protein sequence ID" value="MFM1524542.1"/>
    <property type="molecule type" value="Genomic_DNA"/>
</dbReference>
<reference evidence="2 3" key="1">
    <citation type="journal article" date="2024" name="Front. Microbiol.">
        <title>Pangenomic and biochemical analyses of Helcococcus ovis reveal widespread tetracycline resistance and a novel bacterial species, Helcococcus bovis.</title>
        <authorList>
            <person name="Cunha F."/>
            <person name="Zhai Y."/>
            <person name="Casaro S."/>
            <person name="Jones K.L."/>
            <person name="Hernandez M."/>
            <person name="Bisinotto R.S."/>
            <person name="Kariyawasam S."/>
            <person name="Brown M.B."/>
            <person name="Phillips A."/>
            <person name="Jeong K.C."/>
            <person name="Galvao K.N."/>
        </authorList>
    </citation>
    <scope>NUCLEOTIDE SEQUENCE [LARGE SCALE GENOMIC DNA]</scope>
    <source>
        <strain evidence="2 3">KG197</strain>
    </source>
</reference>
<dbReference type="PANTHER" id="PTHR30543">
    <property type="entry name" value="CHROMATE REDUCTASE"/>
    <property type="match status" value="1"/>
</dbReference>
<dbReference type="InterPro" id="IPR005025">
    <property type="entry name" value="FMN_Rdtase-like_dom"/>
</dbReference>
<sequence>MKFVGIAGSISDKSYNRMLLDYAKFIFNDVVEIEILDIKDIPLFNQDLNQEDYPKIQELADKIEASDGVIMVTPEHNYTITALLKSIIEWFSFKVHPLRNKPVMILGASYTEQGTSRAQLHLRQILDSPGVDAFVMPGNEFLLSNVREKFDEDGTLIHEQTADYLEHCLLRFMKYAELIKNLDIDNIESKFTLTLKAGGYVNIDDPYSDGTAGASEY</sequence>
<dbReference type="RefSeq" id="WP_408104502.1">
    <property type="nucleotide sequence ID" value="NZ_JBFNFH010000004.1"/>
</dbReference>
<protein>
    <submittedName>
        <fullName evidence="2">NAD(P)H-dependent oxidoreductase</fullName>
        <ecNumber evidence="2">1.-.-.-</ecNumber>
    </submittedName>
</protein>
<keyword evidence="3" id="KW-1185">Reference proteome</keyword>
<organism evidence="2 3">
    <name type="scientific">Helcococcus bovis</name>
    <dbReference type="NCBI Taxonomy" id="3153252"/>
    <lineage>
        <taxon>Bacteria</taxon>
        <taxon>Bacillati</taxon>
        <taxon>Bacillota</taxon>
        <taxon>Tissierellia</taxon>
        <taxon>Tissierellales</taxon>
        <taxon>Peptoniphilaceae</taxon>
        <taxon>Helcococcus</taxon>
    </lineage>
</organism>
<evidence type="ECO:0000313" key="3">
    <source>
        <dbReference type="Proteomes" id="UP001629536"/>
    </source>
</evidence>
<dbReference type="Proteomes" id="UP001629536">
    <property type="component" value="Unassembled WGS sequence"/>
</dbReference>
<dbReference type="Pfam" id="PF03358">
    <property type="entry name" value="FMN_red"/>
    <property type="match status" value="1"/>
</dbReference>
<proteinExistence type="predicted"/>
<feature type="domain" description="NADPH-dependent FMN reductase-like" evidence="1">
    <location>
        <begin position="1"/>
        <end position="146"/>
    </location>
</feature>